<sequence length="165" mass="17685">MRALLPLTCVILLGGCNWLGNVSGLNREANEAIGAGCRQTGRSLEECFLRHPEADRAQVYAGWRGMNEYMTKNNLTTMAPPADPKPAEQKASAREGSSSRNRAERYADAESDAGKPDPEVEAVLRNLRSGKPSSISQAQEGELGRVLSIINDPSLAPPTPPGGKQ</sequence>
<dbReference type="AlphaFoldDB" id="A0A318KRL6"/>
<reference evidence="2 3" key="1">
    <citation type="submission" date="2018-05" db="EMBL/GenBank/DDBJ databases">
        <title>Genomic Encyclopedia of Type Strains, Phase IV (KMG-IV): sequencing the most valuable type-strain genomes for metagenomic binning, comparative biology and taxonomic classification.</title>
        <authorList>
            <person name="Goeker M."/>
        </authorList>
    </citation>
    <scope>NUCLEOTIDE SEQUENCE [LARGE SCALE GENOMIC DNA]</scope>
    <source>
        <strain evidence="2 3">DSM 29661</strain>
    </source>
</reference>
<organism evidence="2 3">
    <name type="scientific">Rivihabitans pingtungensis</name>
    <dbReference type="NCBI Taxonomy" id="1054498"/>
    <lineage>
        <taxon>Bacteria</taxon>
        <taxon>Pseudomonadati</taxon>
        <taxon>Pseudomonadota</taxon>
        <taxon>Betaproteobacteria</taxon>
        <taxon>Neisseriales</taxon>
        <taxon>Aquaspirillaceae</taxon>
        <taxon>Rivihabitans</taxon>
    </lineage>
</organism>
<feature type="compositionally biased region" description="Pro residues" evidence="1">
    <location>
        <begin position="155"/>
        <end position="165"/>
    </location>
</feature>
<evidence type="ECO:0000313" key="2">
    <source>
        <dbReference type="EMBL" id="PXX80370.1"/>
    </source>
</evidence>
<dbReference type="PROSITE" id="PS51257">
    <property type="entry name" value="PROKAR_LIPOPROTEIN"/>
    <property type="match status" value="1"/>
</dbReference>
<dbReference type="Proteomes" id="UP000247555">
    <property type="component" value="Unassembled WGS sequence"/>
</dbReference>
<gene>
    <name evidence="2" type="ORF">DFR34_104145</name>
</gene>
<evidence type="ECO:0008006" key="4">
    <source>
        <dbReference type="Google" id="ProtNLM"/>
    </source>
</evidence>
<evidence type="ECO:0000256" key="1">
    <source>
        <dbReference type="SAM" id="MobiDB-lite"/>
    </source>
</evidence>
<protein>
    <recommendedName>
        <fullName evidence="4">Lipoprotein</fullName>
    </recommendedName>
</protein>
<keyword evidence="3" id="KW-1185">Reference proteome</keyword>
<feature type="compositionally biased region" description="Basic and acidic residues" evidence="1">
    <location>
        <begin position="101"/>
        <end position="118"/>
    </location>
</feature>
<name>A0A318KRL6_9NEIS</name>
<comment type="caution">
    <text evidence="2">The sequence shown here is derived from an EMBL/GenBank/DDBJ whole genome shotgun (WGS) entry which is preliminary data.</text>
</comment>
<dbReference type="EMBL" id="QJKI01000004">
    <property type="protein sequence ID" value="PXX80370.1"/>
    <property type="molecule type" value="Genomic_DNA"/>
</dbReference>
<accession>A0A318KRL6</accession>
<feature type="region of interest" description="Disordered" evidence="1">
    <location>
        <begin position="74"/>
        <end position="165"/>
    </location>
</feature>
<evidence type="ECO:0000313" key="3">
    <source>
        <dbReference type="Proteomes" id="UP000247555"/>
    </source>
</evidence>
<dbReference type="RefSeq" id="WP_110390060.1">
    <property type="nucleotide sequence ID" value="NZ_DALYFX010000012.1"/>
</dbReference>
<proteinExistence type="predicted"/>
<dbReference type="OrthoDB" id="8527508at2"/>